<evidence type="ECO:0000256" key="5">
    <source>
        <dbReference type="SAM" id="MobiDB-lite"/>
    </source>
</evidence>
<dbReference type="Proteomes" id="UP000636709">
    <property type="component" value="Unassembled WGS sequence"/>
</dbReference>
<evidence type="ECO:0000256" key="1">
    <source>
        <dbReference type="ARBA" id="ARBA00023015"/>
    </source>
</evidence>
<dbReference type="InterPro" id="IPR006447">
    <property type="entry name" value="Myb_dom_plants"/>
</dbReference>
<sequence length="305" mass="34375">MDPTKSNGEWSASEIEMVKSLIARYNTSNNCNDNMNKKHIDIVTEVHAMLPMKDKLQVIRLYVDLIMEMMPSGTSNDSYYHGASGRANPVNINMEIPVEDPAVYTTRVAQEAPRRQPPPRMERRTGFWTTAEHRLFLRGLHVYGRGNWKNISKYFVTTRTPVQVSSHAQKYFRRLGNDVPQQRHSINDVGLYDAEPWAQNNTSTWAGFTFTGAAYNQNRYGASDRASGQHATINNQPHVQSSILYHTSQANNSNEVAAWANDQQIGATSSSVAPVMEGGRDSHQARSNDQSGDFFPGRMMNMDMI</sequence>
<dbReference type="InterPro" id="IPR009057">
    <property type="entry name" value="Homeodomain-like_sf"/>
</dbReference>
<reference evidence="9" key="1">
    <citation type="submission" date="2020-07" db="EMBL/GenBank/DDBJ databases">
        <title>Genome sequence and genetic diversity analysis of an under-domesticated orphan crop, white fonio (Digitaria exilis).</title>
        <authorList>
            <person name="Bennetzen J.L."/>
            <person name="Chen S."/>
            <person name="Ma X."/>
            <person name="Wang X."/>
            <person name="Yssel A.E.J."/>
            <person name="Chaluvadi S.R."/>
            <person name="Johnson M."/>
            <person name="Gangashetty P."/>
            <person name="Hamidou F."/>
            <person name="Sanogo M.D."/>
            <person name="Zwaenepoel A."/>
            <person name="Wallace J."/>
            <person name="Van De Peer Y."/>
            <person name="Van Deynze A."/>
        </authorList>
    </citation>
    <scope>NUCLEOTIDE SEQUENCE</scope>
    <source>
        <tissue evidence="9">Leaves</tissue>
    </source>
</reference>
<dbReference type="InterPro" id="IPR017884">
    <property type="entry name" value="SANT_dom"/>
</dbReference>
<dbReference type="PROSITE" id="PS50090">
    <property type="entry name" value="MYB_LIKE"/>
    <property type="match status" value="1"/>
</dbReference>
<dbReference type="CDD" id="cd00167">
    <property type="entry name" value="SANT"/>
    <property type="match status" value="1"/>
</dbReference>
<keyword evidence="3" id="KW-0804">Transcription</keyword>
<evidence type="ECO:0000313" key="10">
    <source>
        <dbReference type="Proteomes" id="UP000636709"/>
    </source>
</evidence>
<dbReference type="PROSITE" id="PS51293">
    <property type="entry name" value="SANT"/>
    <property type="match status" value="1"/>
</dbReference>
<feature type="domain" description="SANT" evidence="7">
    <location>
        <begin position="128"/>
        <end position="176"/>
    </location>
</feature>
<accession>A0A835ACZ8</accession>
<dbReference type="Gene3D" id="1.10.10.60">
    <property type="entry name" value="Homeodomain-like"/>
    <property type="match status" value="1"/>
</dbReference>
<comment type="caution">
    <text evidence="9">The sequence shown here is derived from an EMBL/GenBank/DDBJ whole genome shotgun (WGS) entry which is preliminary data.</text>
</comment>
<dbReference type="GO" id="GO:0003677">
    <property type="term" value="F:DNA binding"/>
    <property type="evidence" value="ECO:0007669"/>
    <property type="project" value="UniProtKB-KW"/>
</dbReference>
<feature type="domain" description="HTH myb-type" evidence="8">
    <location>
        <begin position="120"/>
        <end position="176"/>
    </location>
</feature>
<dbReference type="OrthoDB" id="614923at2759"/>
<dbReference type="SUPFAM" id="SSF46689">
    <property type="entry name" value="Homeodomain-like"/>
    <property type="match status" value="1"/>
</dbReference>
<proteinExistence type="predicted"/>
<keyword evidence="1" id="KW-0805">Transcription regulation</keyword>
<gene>
    <name evidence="9" type="ORF">HU200_058877</name>
</gene>
<keyword evidence="10" id="KW-1185">Reference proteome</keyword>
<feature type="domain" description="Myb-like" evidence="6">
    <location>
        <begin position="120"/>
        <end position="172"/>
    </location>
</feature>
<evidence type="ECO:0000256" key="3">
    <source>
        <dbReference type="ARBA" id="ARBA00023163"/>
    </source>
</evidence>
<evidence type="ECO:0000256" key="2">
    <source>
        <dbReference type="ARBA" id="ARBA00023125"/>
    </source>
</evidence>
<dbReference type="InterPro" id="IPR017930">
    <property type="entry name" value="Myb_dom"/>
</dbReference>
<keyword evidence="4" id="KW-0539">Nucleus</keyword>
<evidence type="ECO:0000313" key="9">
    <source>
        <dbReference type="EMBL" id="KAF8659032.1"/>
    </source>
</evidence>
<evidence type="ECO:0000259" key="8">
    <source>
        <dbReference type="PROSITE" id="PS51294"/>
    </source>
</evidence>
<dbReference type="NCBIfam" id="TIGR01557">
    <property type="entry name" value="myb_SHAQKYF"/>
    <property type="match status" value="1"/>
</dbReference>
<name>A0A835ACZ8_9POAL</name>
<dbReference type="AlphaFoldDB" id="A0A835ACZ8"/>
<protein>
    <submittedName>
        <fullName evidence="9">Uncharacterized protein</fullName>
    </submittedName>
</protein>
<evidence type="ECO:0000259" key="6">
    <source>
        <dbReference type="PROSITE" id="PS50090"/>
    </source>
</evidence>
<dbReference type="SMART" id="SM00717">
    <property type="entry name" value="SANT"/>
    <property type="match status" value="1"/>
</dbReference>
<organism evidence="9 10">
    <name type="scientific">Digitaria exilis</name>
    <dbReference type="NCBI Taxonomy" id="1010633"/>
    <lineage>
        <taxon>Eukaryota</taxon>
        <taxon>Viridiplantae</taxon>
        <taxon>Streptophyta</taxon>
        <taxon>Embryophyta</taxon>
        <taxon>Tracheophyta</taxon>
        <taxon>Spermatophyta</taxon>
        <taxon>Magnoliopsida</taxon>
        <taxon>Liliopsida</taxon>
        <taxon>Poales</taxon>
        <taxon>Poaceae</taxon>
        <taxon>PACMAD clade</taxon>
        <taxon>Panicoideae</taxon>
        <taxon>Panicodae</taxon>
        <taxon>Paniceae</taxon>
        <taxon>Anthephorinae</taxon>
        <taxon>Digitaria</taxon>
    </lineage>
</organism>
<dbReference type="Pfam" id="PF00249">
    <property type="entry name" value="Myb_DNA-binding"/>
    <property type="match status" value="1"/>
</dbReference>
<dbReference type="InterPro" id="IPR001005">
    <property type="entry name" value="SANT/Myb"/>
</dbReference>
<dbReference type="PANTHER" id="PTHR44042:SF11">
    <property type="entry name" value="OS06G0173800 PROTEIN"/>
    <property type="match status" value="1"/>
</dbReference>
<evidence type="ECO:0000259" key="7">
    <source>
        <dbReference type="PROSITE" id="PS51293"/>
    </source>
</evidence>
<evidence type="ECO:0000256" key="4">
    <source>
        <dbReference type="ARBA" id="ARBA00023242"/>
    </source>
</evidence>
<keyword evidence="2" id="KW-0238">DNA-binding</keyword>
<dbReference type="Pfam" id="PF23671">
    <property type="entry name" value="HTH_70"/>
    <property type="match status" value="1"/>
</dbReference>
<dbReference type="InterPro" id="IPR056195">
    <property type="entry name" value="HTH_70"/>
</dbReference>
<feature type="region of interest" description="Disordered" evidence="5">
    <location>
        <begin position="269"/>
        <end position="305"/>
    </location>
</feature>
<dbReference type="PANTHER" id="PTHR44042">
    <property type="entry name" value="DUPLICATED HOMEODOMAIN-LIKE SUPERFAMILY PROTEIN-RELATED"/>
    <property type="match status" value="1"/>
</dbReference>
<dbReference type="EMBL" id="JACEFO010002477">
    <property type="protein sequence ID" value="KAF8659032.1"/>
    <property type="molecule type" value="Genomic_DNA"/>
</dbReference>
<dbReference type="PROSITE" id="PS51294">
    <property type="entry name" value="HTH_MYB"/>
    <property type="match status" value="1"/>
</dbReference>